<evidence type="ECO:0000313" key="3">
    <source>
        <dbReference type="Proteomes" id="UP000249720"/>
    </source>
</evidence>
<organism evidence="2 3">
    <name type="scientific">Hydrotalea sandarakina</name>
    <dbReference type="NCBI Taxonomy" id="1004304"/>
    <lineage>
        <taxon>Bacteria</taxon>
        <taxon>Pseudomonadati</taxon>
        <taxon>Bacteroidota</taxon>
        <taxon>Chitinophagia</taxon>
        <taxon>Chitinophagales</taxon>
        <taxon>Chitinophagaceae</taxon>
        <taxon>Hydrotalea</taxon>
    </lineage>
</organism>
<dbReference type="Gene3D" id="1.25.40.10">
    <property type="entry name" value="Tetratricopeptide repeat domain"/>
    <property type="match status" value="7"/>
</dbReference>
<comment type="caution">
    <text evidence="2">The sequence shown here is derived from an EMBL/GenBank/DDBJ whole genome shotgun (WGS) entry which is preliminary data.</text>
</comment>
<dbReference type="PROSITE" id="PS50005">
    <property type="entry name" value="TPR"/>
    <property type="match status" value="2"/>
</dbReference>
<dbReference type="PANTHER" id="PTHR12558:SF13">
    <property type="entry name" value="CELL DIVISION CYCLE PROTEIN 27 HOMOLOG"/>
    <property type="match status" value="1"/>
</dbReference>
<feature type="repeat" description="TPR" evidence="1">
    <location>
        <begin position="693"/>
        <end position="726"/>
    </location>
</feature>
<dbReference type="Pfam" id="PF13174">
    <property type="entry name" value="TPR_6"/>
    <property type="match status" value="2"/>
</dbReference>
<dbReference type="Proteomes" id="UP000249720">
    <property type="component" value="Unassembled WGS sequence"/>
</dbReference>
<dbReference type="Pfam" id="PF13181">
    <property type="entry name" value="TPR_8"/>
    <property type="match status" value="1"/>
</dbReference>
<dbReference type="InterPro" id="IPR019734">
    <property type="entry name" value="TPR_rpt"/>
</dbReference>
<dbReference type="InterPro" id="IPR011990">
    <property type="entry name" value="TPR-like_helical_dom_sf"/>
</dbReference>
<keyword evidence="1" id="KW-0802">TPR repeat</keyword>
<dbReference type="PANTHER" id="PTHR12558">
    <property type="entry name" value="CELL DIVISION CYCLE 16,23,27"/>
    <property type="match status" value="1"/>
</dbReference>
<evidence type="ECO:0000313" key="2">
    <source>
        <dbReference type="EMBL" id="PZX65534.1"/>
    </source>
</evidence>
<evidence type="ECO:0000256" key="1">
    <source>
        <dbReference type="PROSITE-ProRule" id="PRU00339"/>
    </source>
</evidence>
<dbReference type="SMART" id="SM00028">
    <property type="entry name" value="TPR"/>
    <property type="match status" value="9"/>
</dbReference>
<dbReference type="AlphaFoldDB" id="A0A2W7RZ29"/>
<feature type="repeat" description="TPR" evidence="1">
    <location>
        <begin position="584"/>
        <end position="617"/>
    </location>
</feature>
<name>A0A2W7RZ29_9BACT</name>
<dbReference type="Pfam" id="PF13432">
    <property type="entry name" value="TPR_16"/>
    <property type="match status" value="3"/>
</dbReference>
<reference evidence="2 3" key="1">
    <citation type="submission" date="2018-06" db="EMBL/GenBank/DDBJ databases">
        <title>Genomic Encyclopedia of Archaeal and Bacterial Type Strains, Phase II (KMG-II): from individual species to whole genera.</title>
        <authorList>
            <person name="Goeker M."/>
        </authorList>
    </citation>
    <scope>NUCLEOTIDE SEQUENCE [LARGE SCALE GENOMIC DNA]</scope>
    <source>
        <strain evidence="2 3">DSM 23241</strain>
    </source>
</reference>
<protein>
    <submittedName>
        <fullName evidence="2">Tetratricopeptide repeat protein</fullName>
    </submittedName>
</protein>
<sequence length="1046" mass="119968">MWNGIWLQSEGINFKLILRLFKIPFIIFVHNTRFNYMQIKHFFLYVLFSASMYTGYAQATKINNDPAALFKQAKEYFQNNEYSLAYPVFKNLQNPQYGATLNDATIREEIKFYTIACELYLKNAAAASQAAEFISLETTTPLVQMMSFYLAEYLFEQKNYTDALTYYQKAGIDNLSNSQISTLKFHMAYAYFTLQKFNDAKPLFDVIRQIKTDPNYIDANYYYGFICFYEKNYAAALQAFTIIEKDKTYKNIVPFYIAEIYYFQGNYDKALLYAEAALLAGNQYYELPLKQLIGHLYFDKKDYARAKSYLEAYINATPTPNREDVYELAYCYYATGNYQQSITGFKELGGKQDSLAQNSMYLLADAYLKTGQKANARNAFLFCATNNANPTQKQVSIFNYAKLSYELGYFDIAQRELENFINNYPSSPYIQEAKEIQVSVLANTSNYKDALMLFESLPSQSENVKKVYPRILYGRAVELLNDQRVNEANALLVRLLQVPYNESQLPYAYFWLGEIAYRNGNVDAAIQYDNAYLKNPVVLGEVNPINAHYNLGYALLKKEMYSEALSNFQQVAKTISFNPTPVQLDAYIRSGDCYFMNRNYKPALTIYDKVIDMNAKGADYALYQKAIIAGAYNKNSEKINLLQSLIKQYPNSEFASEANFEIANTYMAAENFNAAIPYLQNILKNNDAAALWPKVYLKLGVCTFNLNQNNQSLQNFTQLVSHYPNSPESDEAIEYIRNIFLENHQPDAFVAFMKENGKPVSYSEEDSLTFRSAQLAYDAANFNAAQKGYANYLAKFPDGKYNIEANYFMAEIYLMNKDPQNAFTYYAAVAAKAPNIYAERSVLQCARIAYFDKKDYTTAETYYEQLKQIATQQENKLEAMRGLLRCQYKLQQWKDAVANAQDILNEKGAAEDDRMMANMIVAKNFQSDSALTNAANAYQQVIKLGKSEYSAEAQYRIAQILYLQNQLPAAEKAAFEVIKKYGSYEYWVTDSYLLLGDIYFKENDLFNAEATYKSVAENATIEALKKEAADKLAMVQAAKNKQPKTN</sequence>
<dbReference type="SUPFAM" id="SSF48452">
    <property type="entry name" value="TPR-like"/>
    <property type="match status" value="6"/>
</dbReference>
<proteinExistence type="predicted"/>
<gene>
    <name evidence="2" type="ORF">LX80_00022</name>
</gene>
<keyword evidence="3" id="KW-1185">Reference proteome</keyword>
<accession>A0A2W7RZ29</accession>
<dbReference type="EMBL" id="QKZV01000001">
    <property type="protein sequence ID" value="PZX65534.1"/>
    <property type="molecule type" value="Genomic_DNA"/>
</dbReference>